<dbReference type="Proteomes" id="UP001604336">
    <property type="component" value="Unassembled WGS sequence"/>
</dbReference>
<gene>
    <name evidence="3" type="ORF">Adt_34422</name>
</gene>
<feature type="region of interest" description="Disordered" evidence="1">
    <location>
        <begin position="22"/>
        <end position="50"/>
    </location>
</feature>
<dbReference type="PANTHER" id="PTHR36043:SF1">
    <property type="entry name" value="2,3-BISPHOSPHOGLYCERATE-INDEPENDENT PHOSPHOGLYCERATE MUTASE"/>
    <property type="match status" value="1"/>
</dbReference>
<feature type="transmembrane region" description="Helical" evidence="2">
    <location>
        <begin position="104"/>
        <end position="130"/>
    </location>
</feature>
<name>A0ABD1R025_9LAMI</name>
<keyword evidence="2" id="KW-0472">Membrane</keyword>
<reference evidence="4" key="1">
    <citation type="submission" date="2024-07" db="EMBL/GenBank/DDBJ databases">
        <title>Two chromosome-level genome assemblies of Korean endemic species Abeliophyllum distichum and Forsythia ovata (Oleaceae).</title>
        <authorList>
            <person name="Jang H."/>
        </authorList>
    </citation>
    <scope>NUCLEOTIDE SEQUENCE [LARGE SCALE GENOMIC DNA]</scope>
</reference>
<dbReference type="AlphaFoldDB" id="A0ABD1R025"/>
<keyword evidence="4" id="KW-1185">Reference proteome</keyword>
<dbReference type="EMBL" id="JBFOLK010000010">
    <property type="protein sequence ID" value="KAL2481456.1"/>
    <property type="molecule type" value="Genomic_DNA"/>
</dbReference>
<evidence type="ECO:0000256" key="1">
    <source>
        <dbReference type="SAM" id="MobiDB-lite"/>
    </source>
</evidence>
<accession>A0ABD1R025</accession>
<proteinExistence type="predicted"/>
<organism evidence="3 4">
    <name type="scientific">Abeliophyllum distichum</name>
    <dbReference type="NCBI Taxonomy" id="126358"/>
    <lineage>
        <taxon>Eukaryota</taxon>
        <taxon>Viridiplantae</taxon>
        <taxon>Streptophyta</taxon>
        <taxon>Embryophyta</taxon>
        <taxon>Tracheophyta</taxon>
        <taxon>Spermatophyta</taxon>
        <taxon>Magnoliopsida</taxon>
        <taxon>eudicotyledons</taxon>
        <taxon>Gunneridae</taxon>
        <taxon>Pentapetalae</taxon>
        <taxon>asterids</taxon>
        <taxon>lamiids</taxon>
        <taxon>Lamiales</taxon>
        <taxon>Oleaceae</taxon>
        <taxon>Forsythieae</taxon>
        <taxon>Abeliophyllum</taxon>
    </lineage>
</organism>
<protein>
    <recommendedName>
        <fullName evidence="5">Transmembrane protein</fullName>
    </recommendedName>
</protein>
<dbReference type="PANTHER" id="PTHR36043">
    <property type="entry name" value="2,3-BISPHOSPHOGLYCERATE-INDEPENDENT PHOSPHOGLYCERATE MUTASE"/>
    <property type="match status" value="1"/>
</dbReference>
<sequence length="186" mass="21551">MDIRLGIGSFYSQVSWYSSGNQRPFKPCCSKRDSPPPPPEQNGDRGDKYSTDWDKAWTSFKKQGRKTFFSQFSPDKYVSWNPKRSEFPLSEEVDPIKRTERSNLMFWTSPSFTLGGAIVIVTFLIVYTILVPEEIHVTSSKFLANDGPDHSKSNAKVCDWMNKNERKSLAYVERPEQHDHSFEQPW</sequence>
<keyword evidence="2" id="KW-1133">Transmembrane helix</keyword>
<evidence type="ECO:0000313" key="3">
    <source>
        <dbReference type="EMBL" id="KAL2481456.1"/>
    </source>
</evidence>
<comment type="caution">
    <text evidence="3">The sequence shown here is derived from an EMBL/GenBank/DDBJ whole genome shotgun (WGS) entry which is preliminary data.</text>
</comment>
<evidence type="ECO:0000313" key="4">
    <source>
        <dbReference type="Proteomes" id="UP001604336"/>
    </source>
</evidence>
<evidence type="ECO:0000256" key="2">
    <source>
        <dbReference type="SAM" id="Phobius"/>
    </source>
</evidence>
<keyword evidence="2" id="KW-0812">Transmembrane</keyword>
<evidence type="ECO:0008006" key="5">
    <source>
        <dbReference type="Google" id="ProtNLM"/>
    </source>
</evidence>